<dbReference type="KEGG" id="gdi:GDI3524"/>
<dbReference type="Proteomes" id="UP000001176">
    <property type="component" value="Chromosome"/>
</dbReference>
<evidence type="ECO:0000256" key="2">
    <source>
        <dbReference type="ARBA" id="ARBA00023002"/>
    </source>
</evidence>
<name>A9H4Q2_GLUDA</name>
<dbReference type="InterPro" id="IPR020904">
    <property type="entry name" value="Sc_DH/Rdtase_CS"/>
</dbReference>
<protein>
    <submittedName>
        <fullName evidence="5">Putative short chain dehydrogenase</fullName>
    </submittedName>
</protein>
<dbReference type="SUPFAM" id="SSF51735">
    <property type="entry name" value="NAD(P)-binding Rossmann-fold domains"/>
    <property type="match status" value="1"/>
</dbReference>
<proteinExistence type="inferred from homology"/>
<evidence type="ECO:0000313" key="6">
    <source>
        <dbReference type="Proteomes" id="UP000001176"/>
    </source>
</evidence>
<dbReference type="PANTHER" id="PTHR44196">
    <property type="entry name" value="DEHYDROGENASE/REDUCTASE SDR FAMILY MEMBER 7B"/>
    <property type="match status" value="1"/>
</dbReference>
<feature type="region of interest" description="Disordered" evidence="4">
    <location>
        <begin position="266"/>
        <end position="375"/>
    </location>
</feature>
<feature type="compositionally biased region" description="Basic and acidic residues" evidence="4">
    <location>
        <begin position="331"/>
        <end position="340"/>
    </location>
</feature>
<dbReference type="InterPro" id="IPR002347">
    <property type="entry name" value="SDR_fam"/>
</dbReference>
<dbReference type="PRINTS" id="PR00081">
    <property type="entry name" value="GDHRDH"/>
</dbReference>
<dbReference type="PRINTS" id="PR00080">
    <property type="entry name" value="SDRFAMILY"/>
</dbReference>
<dbReference type="Pfam" id="PF00106">
    <property type="entry name" value="adh_short"/>
    <property type="match status" value="1"/>
</dbReference>
<keyword evidence="6" id="KW-1185">Reference proteome</keyword>
<dbReference type="GO" id="GO:0016020">
    <property type="term" value="C:membrane"/>
    <property type="evidence" value="ECO:0007669"/>
    <property type="project" value="TreeGrafter"/>
</dbReference>
<reference evidence="5 6" key="1">
    <citation type="journal article" date="2009" name="BMC Genomics">
        <title>Complete genome sequence of the sugarcane nitrogen-fixing endophyte Gluconacetobacter diazotrophicus Pal5.</title>
        <authorList>
            <person name="Bertalan M."/>
            <person name="Albano R."/>
            <person name="Padua V."/>
            <person name="Rouws L."/>
            <person name="Rojas C."/>
            <person name="Hemerly A."/>
            <person name="Teixeira K."/>
            <person name="Schwab S."/>
            <person name="Araujo J."/>
            <person name="Oliveira A."/>
            <person name="Franca L."/>
            <person name="Magalhaes V."/>
            <person name="Alqueres S."/>
            <person name="Cardoso A."/>
            <person name="Almeida W."/>
            <person name="Loureiro M.M."/>
            <person name="Nogueira E."/>
            <person name="Cidade D."/>
            <person name="Oliveira D."/>
            <person name="Simao T."/>
            <person name="Macedo J."/>
            <person name="Valadao A."/>
            <person name="Dreschsel M."/>
            <person name="Freitas F."/>
            <person name="Vidal M."/>
            <person name="Guedes H."/>
            <person name="Rodrigues E."/>
            <person name="Meneses C."/>
            <person name="Brioso P."/>
            <person name="Pozzer L."/>
            <person name="Figueiredo D."/>
            <person name="Montano H."/>
            <person name="Junior J."/>
            <person name="Filho G."/>
            <person name="Flores V."/>
            <person name="Ferreira B."/>
            <person name="Branco A."/>
            <person name="Gonzalez P."/>
            <person name="Guillobel H."/>
            <person name="Lemos M."/>
            <person name="Seibel L."/>
            <person name="Macedo J."/>
            <person name="Alves-Ferreira M."/>
            <person name="Sachetto-Martins G."/>
            <person name="Coelho A."/>
            <person name="Santos E."/>
            <person name="Amaral G."/>
            <person name="Neves A."/>
            <person name="Pacheco A.B."/>
            <person name="Carvalho D."/>
            <person name="Lery L."/>
            <person name="Bisch P."/>
            <person name="Rossle S.C."/>
            <person name="Urmenyi T."/>
            <person name="Kruger W.V."/>
            <person name="Martins O."/>
            <person name="Baldani J.I."/>
            <person name="Ferreira P.C."/>
        </authorList>
    </citation>
    <scope>NUCLEOTIDE SEQUENCE [LARGE SCALE GENOMIC DNA]</scope>
    <source>
        <strain evidence="6">ATCC 49037 / DSM 5601 / CCUG 37298 / CIP 103539 / LMG 7603 / PAl5</strain>
    </source>
</reference>
<feature type="compositionally biased region" description="Low complexity" evidence="4">
    <location>
        <begin position="312"/>
        <end position="322"/>
    </location>
</feature>
<keyword evidence="2" id="KW-0560">Oxidoreductase</keyword>
<evidence type="ECO:0000256" key="4">
    <source>
        <dbReference type="SAM" id="MobiDB-lite"/>
    </source>
</evidence>
<dbReference type="NCBIfam" id="NF004792">
    <property type="entry name" value="PRK06139.1"/>
    <property type="match status" value="1"/>
</dbReference>
<gene>
    <name evidence="5" type="ordered locus">GDI3524</name>
</gene>
<evidence type="ECO:0000256" key="3">
    <source>
        <dbReference type="RuleBase" id="RU000363"/>
    </source>
</evidence>
<sequence length="375" mass="39751">MSEFPSANVVVMGASSGIGQAVAETLARPGAALVLAARNADALNAVAARCRDAGARVTVVPTDVTDAAAVRTLAEQARLFAGTIDMWVSNAGVGAVGRFQDVPIQAHEQVVRINLIGHMHDAHAVLPIFLAQGFGTFVNVISVGGFCAAPYAAAYSASKFGLRGFSEALRGELSAHPHIHVCDVYPGFVDTPGISHGANYTGRRLSAPPPLLETRRVAAAIAELAAHPRDTVMVGSGAWGRRFPPHAGAGPDARDHEPRLDRIFRARRCRAGDGRQPVRPGRRRGPCRRRPAHLAAEPGEEAGAGCRDDPDGAGADDLLPDASSYRWRSPMTERNDERFPAQHQEPPGRTAGRCCDGRTMRAGRRAAAREKGDDP</sequence>
<dbReference type="GO" id="GO:0016491">
    <property type="term" value="F:oxidoreductase activity"/>
    <property type="evidence" value="ECO:0007669"/>
    <property type="project" value="UniProtKB-KW"/>
</dbReference>
<organism evidence="5 6">
    <name type="scientific">Gluconacetobacter diazotrophicus (strain ATCC 49037 / DSM 5601 / CCUG 37298 / CIP 103539 / LMG 7603 / PAl5)</name>
    <dbReference type="NCBI Taxonomy" id="272568"/>
    <lineage>
        <taxon>Bacteria</taxon>
        <taxon>Pseudomonadati</taxon>
        <taxon>Pseudomonadota</taxon>
        <taxon>Alphaproteobacteria</taxon>
        <taxon>Acetobacterales</taxon>
        <taxon>Acetobacteraceae</taxon>
        <taxon>Gluconacetobacter</taxon>
    </lineage>
</organism>
<dbReference type="RefSeq" id="WP_012228158.1">
    <property type="nucleotide sequence ID" value="NC_010125.1"/>
</dbReference>
<accession>A9H4Q2</accession>
<feature type="compositionally biased region" description="Low complexity" evidence="4">
    <location>
        <begin position="295"/>
        <end position="305"/>
    </location>
</feature>
<evidence type="ECO:0000313" key="5">
    <source>
        <dbReference type="EMBL" id="CAP57467.1"/>
    </source>
</evidence>
<dbReference type="AlphaFoldDB" id="A9H4Q2"/>
<evidence type="ECO:0000256" key="1">
    <source>
        <dbReference type="ARBA" id="ARBA00006484"/>
    </source>
</evidence>
<comment type="similarity">
    <text evidence="1 3">Belongs to the short-chain dehydrogenases/reductases (SDR) family.</text>
</comment>
<dbReference type="InterPro" id="IPR036291">
    <property type="entry name" value="NAD(P)-bd_dom_sf"/>
</dbReference>
<feature type="compositionally biased region" description="Basic residues" evidence="4">
    <location>
        <begin position="280"/>
        <end position="292"/>
    </location>
</feature>
<dbReference type="Gene3D" id="3.40.50.720">
    <property type="entry name" value="NAD(P)-binding Rossmann-like Domain"/>
    <property type="match status" value="1"/>
</dbReference>
<dbReference type="EMBL" id="AM889285">
    <property type="protein sequence ID" value="CAP57467.1"/>
    <property type="molecule type" value="Genomic_DNA"/>
</dbReference>
<dbReference type="PANTHER" id="PTHR44196:SF1">
    <property type="entry name" value="DEHYDROGENASE_REDUCTASE SDR FAMILY MEMBER 7B"/>
    <property type="match status" value="1"/>
</dbReference>
<dbReference type="PROSITE" id="PS00061">
    <property type="entry name" value="ADH_SHORT"/>
    <property type="match status" value="1"/>
</dbReference>